<accession>E3MLZ6</accession>
<feature type="binding site" evidence="6">
    <location>
        <position position="513"/>
    </location>
    <ligand>
        <name>Ca(2+)</name>
        <dbReference type="ChEBI" id="CHEBI:29108"/>
    </ligand>
</feature>
<organism evidence="10">
    <name type="scientific">Caenorhabditis remanei</name>
    <name type="common">Caenorhabditis vulgaris</name>
    <dbReference type="NCBI Taxonomy" id="31234"/>
    <lineage>
        <taxon>Eukaryota</taxon>
        <taxon>Metazoa</taxon>
        <taxon>Ecdysozoa</taxon>
        <taxon>Nematoda</taxon>
        <taxon>Chromadorea</taxon>
        <taxon>Rhabditida</taxon>
        <taxon>Rhabditina</taxon>
        <taxon>Rhabditomorpha</taxon>
        <taxon>Rhabditoidea</taxon>
        <taxon>Rhabditidae</taxon>
        <taxon>Peloderinae</taxon>
        <taxon>Caenorhabditis</taxon>
    </lineage>
</organism>
<dbReference type="GO" id="GO:0005509">
    <property type="term" value="F:calcium ion binding"/>
    <property type="evidence" value="ECO:0007669"/>
    <property type="project" value="InterPro"/>
</dbReference>
<feature type="active site" evidence="5">
    <location>
        <position position="426"/>
    </location>
</feature>
<comment type="subcellular location">
    <subcellularLocation>
        <location evidence="1">Endoplasmic reticulum</location>
    </subcellularLocation>
</comment>
<dbReference type="SUPFAM" id="SSF48225">
    <property type="entry name" value="Seven-hairpin glycosidases"/>
    <property type="match status" value="1"/>
</dbReference>
<evidence type="ECO:0000256" key="1">
    <source>
        <dbReference type="ARBA" id="ARBA00004240"/>
    </source>
</evidence>
<dbReference type="eggNOG" id="KOG2429">
    <property type="taxonomic scope" value="Eukaryota"/>
</dbReference>
<evidence type="ECO:0000313" key="9">
    <source>
        <dbReference type="EMBL" id="EFP04756.1"/>
    </source>
</evidence>
<feature type="chain" id="PRO_5003177276" description="alpha-1,2-Mannosidase" evidence="8">
    <location>
        <begin position="23"/>
        <end position="584"/>
    </location>
</feature>
<gene>
    <name evidence="9" type="ORF">CRE_29976</name>
</gene>
<dbReference type="InterPro" id="IPR012341">
    <property type="entry name" value="6hp_glycosidase-like_sf"/>
</dbReference>
<dbReference type="EC" id="3.2.1.-" evidence="7"/>
<feature type="active site" evidence="5">
    <location>
        <position position="286"/>
    </location>
</feature>
<comment type="similarity">
    <text evidence="2 7">Belongs to the glycosyl hydrolase 47 family.</text>
</comment>
<dbReference type="AlphaFoldDB" id="E3MLZ6"/>
<protein>
    <recommendedName>
        <fullName evidence="7">alpha-1,2-Mannosidase</fullName>
        <ecNumber evidence="7">3.2.1.-</ecNumber>
    </recommendedName>
</protein>
<keyword evidence="8" id="KW-0732">Signal</keyword>
<dbReference type="Pfam" id="PF01532">
    <property type="entry name" value="Glyco_hydro_47"/>
    <property type="match status" value="1"/>
</dbReference>
<evidence type="ECO:0000256" key="5">
    <source>
        <dbReference type="PIRSR" id="PIRSR601382-1"/>
    </source>
</evidence>
<dbReference type="FunCoup" id="E3MLZ6">
    <property type="interactions" value="1779"/>
</dbReference>
<keyword evidence="7" id="KW-0378">Hydrolase</keyword>
<evidence type="ECO:0000256" key="2">
    <source>
        <dbReference type="ARBA" id="ARBA00007658"/>
    </source>
</evidence>
<feature type="signal peptide" evidence="8">
    <location>
        <begin position="1"/>
        <end position="22"/>
    </location>
</feature>
<keyword evidence="6" id="KW-0106">Calcium</keyword>
<dbReference type="STRING" id="31234.E3MLZ6"/>
<evidence type="ECO:0000256" key="3">
    <source>
        <dbReference type="ARBA" id="ARBA00022824"/>
    </source>
</evidence>
<dbReference type="GO" id="GO:0004571">
    <property type="term" value="F:mannosyl-oligosaccharide 1,2-alpha-mannosidase activity"/>
    <property type="evidence" value="ECO:0007669"/>
    <property type="project" value="InterPro"/>
</dbReference>
<dbReference type="InterPro" id="IPR001382">
    <property type="entry name" value="Glyco_hydro_47"/>
</dbReference>
<evidence type="ECO:0000256" key="8">
    <source>
        <dbReference type="SAM" id="SignalP"/>
    </source>
</evidence>
<dbReference type="PANTHER" id="PTHR45679">
    <property type="entry name" value="ER DEGRADATION-ENHANCING ALPHA-MANNOSIDASE-LIKE PROTEIN 2"/>
    <property type="match status" value="1"/>
</dbReference>
<name>E3MLZ6_CAERE</name>
<reference evidence="9" key="1">
    <citation type="submission" date="2007-07" db="EMBL/GenBank/DDBJ databases">
        <title>PCAP assembly of the Caenorhabditis remanei genome.</title>
        <authorList>
            <consortium name="The Caenorhabditis remanei Sequencing Consortium"/>
            <person name="Wilson R.K."/>
        </authorList>
    </citation>
    <scope>NUCLEOTIDE SEQUENCE [LARGE SCALE GENOMIC DNA]</scope>
    <source>
        <strain evidence="9">PB4641</strain>
    </source>
</reference>
<dbReference type="PRINTS" id="PR00747">
    <property type="entry name" value="GLYHDRLASE47"/>
</dbReference>
<dbReference type="Gene3D" id="1.50.10.10">
    <property type="match status" value="1"/>
</dbReference>
<keyword evidence="6" id="KW-0479">Metal-binding</keyword>
<dbReference type="EMBL" id="DS268456">
    <property type="protein sequence ID" value="EFP04756.1"/>
    <property type="molecule type" value="Genomic_DNA"/>
</dbReference>
<dbReference type="OMA" id="EEFWRMF"/>
<dbReference type="InterPro" id="IPR036026">
    <property type="entry name" value="Seven-hairpin_glycosidases"/>
</dbReference>
<dbReference type="PANTHER" id="PTHR45679:SF5">
    <property type="entry name" value="ER DEGRADATION-ENHANCING ALPHA-MANNOSIDASE-LIKE PROTEIN 1"/>
    <property type="match status" value="1"/>
</dbReference>
<comment type="cofactor">
    <cofactor evidence="6">
        <name>Ca(2+)</name>
        <dbReference type="ChEBI" id="CHEBI:29108"/>
    </cofactor>
</comment>
<keyword evidence="10" id="KW-1185">Reference proteome</keyword>
<keyword evidence="3" id="KW-0256">Endoplasmic reticulum</keyword>
<evidence type="ECO:0000256" key="6">
    <source>
        <dbReference type="PIRSR" id="PIRSR601382-2"/>
    </source>
</evidence>
<dbReference type="InParanoid" id="E3MLZ6"/>
<dbReference type="GO" id="GO:1904380">
    <property type="term" value="P:endoplasmic reticulum mannose trimming"/>
    <property type="evidence" value="ECO:0007669"/>
    <property type="project" value="InterPro"/>
</dbReference>
<feature type="active site" description="Proton donor" evidence="5">
    <location>
        <position position="141"/>
    </location>
</feature>
<evidence type="ECO:0000256" key="4">
    <source>
        <dbReference type="ARBA" id="ARBA00023180"/>
    </source>
</evidence>
<keyword evidence="4" id="KW-0325">Glycoprotein</keyword>
<dbReference type="HOGENOM" id="CLU_003818_5_6_1"/>
<dbReference type="InterPro" id="IPR044674">
    <property type="entry name" value="EDEM1/2/3"/>
</dbReference>
<dbReference type="Proteomes" id="UP000008281">
    <property type="component" value="Unassembled WGS sequence"/>
</dbReference>
<dbReference type="OrthoDB" id="8118055at2759"/>
<dbReference type="GO" id="GO:0044322">
    <property type="term" value="C:endoplasmic reticulum quality control compartment"/>
    <property type="evidence" value="ECO:0007669"/>
    <property type="project" value="GOC"/>
</dbReference>
<feature type="active site" description="Proton donor" evidence="5">
    <location>
        <position position="407"/>
    </location>
</feature>
<dbReference type="GO" id="GO:0016020">
    <property type="term" value="C:membrane"/>
    <property type="evidence" value="ECO:0007669"/>
    <property type="project" value="InterPro"/>
</dbReference>
<dbReference type="GO" id="GO:0005975">
    <property type="term" value="P:carbohydrate metabolic process"/>
    <property type="evidence" value="ECO:0007669"/>
    <property type="project" value="InterPro"/>
</dbReference>
<evidence type="ECO:0000256" key="7">
    <source>
        <dbReference type="RuleBase" id="RU361193"/>
    </source>
</evidence>
<keyword evidence="7" id="KW-0326">Glycosidase</keyword>
<sequence length="584" mass="66195">MKFNRNVLILVALFTSISPRKTKNPFLLTEEEIKYSSISKDDIDYGLSKTREMFEFGWRNYMEYAFPADELDPIHCRGRGHDHENPDNININDVLGDYSLGLIDTLDSLVVFGDHDEFKRAVNLVIKTVSFEKNTTVQVFESTIRVMGGLLAAHMIAADSTNRFGPFYMSDYGGELLTLAHDLAGRLVPAFEGTATGIPYTRVNLQKGVLPGTTNSTCTSGAGSLLLEFGVLSKLLGDDSYERMARRVNEKLWTLRNEATGLHGNLIDIQTGEWIGHLSGLGAGIDSFYEYMLKSYILFGDQRDLDMYNESFLRIVTYMRRGRSVCADLEGDIPIYVNVDARDGSTSNTWMDSLQVRKFMKTNKYKCEVCFQASFAGVLVLAGEVDEAVCHHAFYYAIWKKYGVLPERFNWQLQAPDVSFYPLRPEFVESTYLLYTATKNPFYQHVGLEILESLETITRVKCGFATVHDVADRSLEDRMESFFLSETLKYLYLLFDTDHPINKEEQERILFSTEGHIFPITSLFNTPPSPPSLLDPPLSILPRRNASFCETATEFSAGITPLRHSQMSHLFKTVGVDTNLHNWV</sequence>
<proteinExistence type="inferred from homology"/>
<evidence type="ECO:0000313" key="10">
    <source>
        <dbReference type="Proteomes" id="UP000008281"/>
    </source>
</evidence>